<dbReference type="GO" id="GO:0015171">
    <property type="term" value="F:amino acid transmembrane transporter activity"/>
    <property type="evidence" value="ECO:0007669"/>
    <property type="project" value="TreeGrafter"/>
</dbReference>
<gene>
    <name evidence="9" type="ORF">BCR33DRAFT_758741</name>
</gene>
<evidence type="ECO:0000256" key="5">
    <source>
        <dbReference type="ARBA" id="ARBA00022989"/>
    </source>
</evidence>
<dbReference type="Pfam" id="PF00324">
    <property type="entry name" value="AA_permease"/>
    <property type="match status" value="1"/>
</dbReference>
<evidence type="ECO:0000256" key="2">
    <source>
        <dbReference type="ARBA" id="ARBA00022448"/>
    </source>
</evidence>
<protein>
    <recommendedName>
        <fullName evidence="8">Amino acid permease/ SLC12A domain-containing protein</fullName>
    </recommendedName>
</protein>
<feature type="transmembrane region" description="Helical" evidence="7">
    <location>
        <begin position="54"/>
        <end position="87"/>
    </location>
</feature>
<feature type="transmembrane region" description="Helical" evidence="7">
    <location>
        <begin position="136"/>
        <end position="157"/>
    </location>
</feature>
<organism evidence="9 10">
    <name type="scientific">Rhizoclosmatium globosum</name>
    <dbReference type="NCBI Taxonomy" id="329046"/>
    <lineage>
        <taxon>Eukaryota</taxon>
        <taxon>Fungi</taxon>
        <taxon>Fungi incertae sedis</taxon>
        <taxon>Chytridiomycota</taxon>
        <taxon>Chytridiomycota incertae sedis</taxon>
        <taxon>Chytridiomycetes</taxon>
        <taxon>Chytridiales</taxon>
        <taxon>Chytriomycetaceae</taxon>
        <taxon>Rhizoclosmatium</taxon>
    </lineage>
</organism>
<keyword evidence="10" id="KW-1185">Reference proteome</keyword>
<evidence type="ECO:0000256" key="4">
    <source>
        <dbReference type="ARBA" id="ARBA00022970"/>
    </source>
</evidence>
<dbReference type="Gene3D" id="1.20.1740.10">
    <property type="entry name" value="Amino acid/polyamine transporter I"/>
    <property type="match status" value="1"/>
</dbReference>
<keyword evidence="4" id="KW-0029">Amino-acid transport</keyword>
<keyword evidence="6 7" id="KW-0472">Membrane</keyword>
<evidence type="ECO:0000313" key="10">
    <source>
        <dbReference type="Proteomes" id="UP000193642"/>
    </source>
</evidence>
<comment type="caution">
    <text evidence="9">The sequence shown here is derived from an EMBL/GenBank/DDBJ whole genome shotgun (WGS) entry which is preliminary data.</text>
</comment>
<dbReference type="OrthoDB" id="3900342at2759"/>
<dbReference type="Proteomes" id="UP000193642">
    <property type="component" value="Unassembled WGS sequence"/>
</dbReference>
<feature type="transmembrane region" description="Helical" evidence="7">
    <location>
        <begin position="292"/>
        <end position="317"/>
    </location>
</feature>
<keyword evidence="3 7" id="KW-0812">Transmembrane</keyword>
<feature type="transmembrane region" description="Helical" evidence="7">
    <location>
        <begin position="163"/>
        <end position="186"/>
    </location>
</feature>
<feature type="transmembrane region" description="Helical" evidence="7">
    <location>
        <begin position="253"/>
        <end position="272"/>
    </location>
</feature>
<evidence type="ECO:0000256" key="3">
    <source>
        <dbReference type="ARBA" id="ARBA00022692"/>
    </source>
</evidence>
<name>A0A1Y2BVU0_9FUNG</name>
<dbReference type="InterPro" id="IPR004841">
    <property type="entry name" value="AA-permease/SLC12A_dom"/>
</dbReference>
<dbReference type="AlphaFoldDB" id="A0A1Y2BVU0"/>
<feature type="domain" description="Amino acid permease/ SLC12A" evidence="8">
    <location>
        <begin position="26"/>
        <end position="481"/>
    </location>
</feature>
<evidence type="ECO:0000256" key="6">
    <source>
        <dbReference type="ARBA" id="ARBA00023136"/>
    </source>
</evidence>
<dbReference type="PROSITE" id="PS00218">
    <property type="entry name" value="AMINO_ACID_PERMEASE_1"/>
    <property type="match status" value="1"/>
</dbReference>
<dbReference type="STRING" id="329046.A0A1Y2BVU0"/>
<evidence type="ECO:0000313" key="9">
    <source>
        <dbReference type="EMBL" id="ORY38866.1"/>
    </source>
</evidence>
<evidence type="ECO:0000259" key="8">
    <source>
        <dbReference type="Pfam" id="PF00324"/>
    </source>
</evidence>
<dbReference type="GO" id="GO:0016020">
    <property type="term" value="C:membrane"/>
    <property type="evidence" value="ECO:0007669"/>
    <property type="project" value="UniProtKB-SubCell"/>
</dbReference>
<dbReference type="FunFam" id="1.20.1740.10:FF:000001">
    <property type="entry name" value="Amino acid permease"/>
    <property type="match status" value="1"/>
</dbReference>
<comment type="subcellular location">
    <subcellularLocation>
        <location evidence="1">Membrane</location>
        <topology evidence="1">Multi-pass membrane protein</topology>
    </subcellularLocation>
</comment>
<keyword evidence="2" id="KW-0813">Transport</keyword>
<sequence>MADKDAVQVINTSSGGQLHRKLQARHLEMIAIGGTIGTGLLLKSGGSIYTAGPLGALLCFLIVGIQGYAVTVALGEMATLIPVSGAFSHFPGRFVSPALGHASGWNYWLNWAVTIPTEMVAVAQFMLYWPNALPNWAWSVIFYIPIAAVNLVTVLAFGEIEFVLSIVKIVAVVFFLIVGTFVWLGVGQGGAGPLWFKNYSPAIKGDDGFNRFLNIASGFTTAFFSYGGTELVGLTAAEADNPRKSVPRAINGTFYRILIFYIAAIFLVGVLLPPDSEVLDPYSGNGIQQSPFVYVWTVIGIDGAGHLMNAVILIAALSTTNSGVYACSRTLLRLAEDGSAPKFFAKVDKRGIPVNATLLSLAFGVIALIANYGDASGQVFNFLSNLFPAIAWIIISYTHLRFRRGYIAQGRRLEDLPYIAPYFPYLDFTSLTIGFAVIIYMFFSAFYQVSTFDVNWFTGYSWIYAGYPIVGFMFLVGGWLHGHRNGTGFWSGFKLIRYEDMDFETDRLVETPEQIAENAFIKEKPKSTKEWAKKIWYKLF</sequence>
<keyword evidence="5 7" id="KW-1133">Transmembrane helix</keyword>
<evidence type="ECO:0000256" key="7">
    <source>
        <dbReference type="SAM" id="Phobius"/>
    </source>
</evidence>
<dbReference type="PANTHER" id="PTHR43341:SF1">
    <property type="entry name" value="GENERAL AMINO-ACID PERMEASE GAP1"/>
    <property type="match status" value="1"/>
</dbReference>
<dbReference type="InterPro" id="IPR050524">
    <property type="entry name" value="APC_YAT"/>
</dbReference>
<evidence type="ECO:0000256" key="1">
    <source>
        <dbReference type="ARBA" id="ARBA00004141"/>
    </source>
</evidence>
<feature type="transmembrane region" description="Helical" evidence="7">
    <location>
        <begin position="352"/>
        <end position="370"/>
    </location>
</feature>
<dbReference type="EMBL" id="MCGO01000042">
    <property type="protein sequence ID" value="ORY38866.1"/>
    <property type="molecule type" value="Genomic_DNA"/>
</dbReference>
<reference evidence="9 10" key="1">
    <citation type="submission" date="2016-07" db="EMBL/GenBank/DDBJ databases">
        <title>Pervasive Adenine N6-methylation of Active Genes in Fungi.</title>
        <authorList>
            <consortium name="DOE Joint Genome Institute"/>
            <person name="Mondo S.J."/>
            <person name="Dannebaum R.O."/>
            <person name="Kuo R.C."/>
            <person name="Labutti K."/>
            <person name="Haridas S."/>
            <person name="Kuo A."/>
            <person name="Salamov A."/>
            <person name="Ahrendt S.R."/>
            <person name="Lipzen A."/>
            <person name="Sullivan W."/>
            <person name="Andreopoulos W.B."/>
            <person name="Clum A."/>
            <person name="Lindquist E."/>
            <person name="Daum C."/>
            <person name="Ramamoorthy G.K."/>
            <person name="Gryganskyi A."/>
            <person name="Culley D."/>
            <person name="Magnuson J.K."/>
            <person name="James T.Y."/>
            <person name="O'Malley M.A."/>
            <person name="Stajich J.E."/>
            <person name="Spatafora J.W."/>
            <person name="Visel A."/>
            <person name="Grigoriev I.V."/>
        </authorList>
    </citation>
    <scope>NUCLEOTIDE SEQUENCE [LARGE SCALE GENOMIC DNA]</scope>
    <source>
        <strain evidence="9 10">JEL800</strain>
    </source>
</reference>
<feature type="transmembrane region" description="Helical" evidence="7">
    <location>
        <begin position="423"/>
        <end position="447"/>
    </location>
</feature>
<proteinExistence type="predicted"/>
<feature type="transmembrane region" description="Helical" evidence="7">
    <location>
        <begin position="459"/>
        <end position="480"/>
    </location>
</feature>
<dbReference type="InterPro" id="IPR004840">
    <property type="entry name" value="Amino_acid_permease_CS"/>
</dbReference>
<dbReference type="PANTHER" id="PTHR43341">
    <property type="entry name" value="AMINO ACID PERMEASE"/>
    <property type="match status" value="1"/>
</dbReference>
<accession>A0A1Y2BVU0</accession>
<feature type="transmembrane region" description="Helical" evidence="7">
    <location>
        <begin position="382"/>
        <end position="402"/>
    </location>
</feature>
<dbReference type="PIRSF" id="PIRSF006060">
    <property type="entry name" value="AA_transporter"/>
    <property type="match status" value="1"/>
</dbReference>